<organism evidence="2 3">
    <name type="scientific">Melipona bicolor</name>
    <dbReference type="NCBI Taxonomy" id="60889"/>
    <lineage>
        <taxon>Eukaryota</taxon>
        <taxon>Metazoa</taxon>
        <taxon>Ecdysozoa</taxon>
        <taxon>Arthropoda</taxon>
        <taxon>Hexapoda</taxon>
        <taxon>Insecta</taxon>
        <taxon>Pterygota</taxon>
        <taxon>Neoptera</taxon>
        <taxon>Endopterygota</taxon>
        <taxon>Hymenoptera</taxon>
        <taxon>Apocrita</taxon>
        <taxon>Aculeata</taxon>
        <taxon>Apoidea</taxon>
        <taxon>Anthophila</taxon>
        <taxon>Apidae</taxon>
        <taxon>Melipona</taxon>
    </lineage>
</organism>
<evidence type="ECO:0000313" key="2">
    <source>
        <dbReference type="EMBL" id="KAK1134528.1"/>
    </source>
</evidence>
<feature type="region of interest" description="Disordered" evidence="1">
    <location>
        <begin position="119"/>
        <end position="138"/>
    </location>
</feature>
<protein>
    <submittedName>
        <fullName evidence="2">Uncharacterized protein</fullName>
    </submittedName>
</protein>
<proteinExistence type="predicted"/>
<evidence type="ECO:0000313" key="3">
    <source>
        <dbReference type="Proteomes" id="UP001177670"/>
    </source>
</evidence>
<sequence length="138" mass="15261">MAEGDGEEIFNAVHTVEAKEPCNTVRSYGLRSARKSKKVHGLAPEAGTRTTRVFSLGAPAAPLSLRQFQEKFEKTKLLKFLSDSGVTIRMMEGRRNREGKKVGRKIRFRVAASSGRLASEPLAQTQKGQVRDRICGDD</sequence>
<name>A0AA40GB60_9HYME</name>
<dbReference type="Proteomes" id="UP001177670">
    <property type="component" value="Unassembled WGS sequence"/>
</dbReference>
<keyword evidence="3" id="KW-1185">Reference proteome</keyword>
<feature type="compositionally biased region" description="Basic and acidic residues" evidence="1">
    <location>
        <begin position="129"/>
        <end position="138"/>
    </location>
</feature>
<accession>A0AA40GB60</accession>
<gene>
    <name evidence="2" type="ORF">K0M31_007310</name>
</gene>
<dbReference type="EMBL" id="JAHYIQ010000002">
    <property type="protein sequence ID" value="KAK1134528.1"/>
    <property type="molecule type" value="Genomic_DNA"/>
</dbReference>
<dbReference type="AlphaFoldDB" id="A0AA40GB60"/>
<comment type="caution">
    <text evidence="2">The sequence shown here is derived from an EMBL/GenBank/DDBJ whole genome shotgun (WGS) entry which is preliminary data.</text>
</comment>
<reference evidence="2" key="1">
    <citation type="submission" date="2021-10" db="EMBL/GenBank/DDBJ databases">
        <title>Melipona bicolor Genome sequencing and assembly.</title>
        <authorList>
            <person name="Araujo N.S."/>
            <person name="Arias M.C."/>
        </authorList>
    </citation>
    <scope>NUCLEOTIDE SEQUENCE</scope>
    <source>
        <strain evidence="2">USP_2M_L1-L4_2017</strain>
        <tissue evidence="2">Whole body</tissue>
    </source>
</reference>
<evidence type="ECO:0000256" key="1">
    <source>
        <dbReference type="SAM" id="MobiDB-lite"/>
    </source>
</evidence>